<feature type="region of interest" description="Disordered" evidence="1">
    <location>
        <begin position="26"/>
        <end position="58"/>
    </location>
</feature>
<dbReference type="AlphaFoldDB" id="A0AAV2BGA3"/>
<protein>
    <submittedName>
        <fullName evidence="2">Uncharacterized protein</fullName>
    </submittedName>
</protein>
<evidence type="ECO:0000256" key="1">
    <source>
        <dbReference type="SAM" id="MobiDB-lite"/>
    </source>
</evidence>
<evidence type="ECO:0000313" key="2">
    <source>
        <dbReference type="EMBL" id="CAL1294674.1"/>
    </source>
</evidence>
<accession>A0AAV2BGA3</accession>
<reference evidence="2 3" key="1">
    <citation type="submission" date="2024-04" db="EMBL/GenBank/DDBJ databases">
        <authorList>
            <person name="Rising A."/>
            <person name="Reimegard J."/>
            <person name="Sonavane S."/>
            <person name="Akerstrom W."/>
            <person name="Nylinder S."/>
            <person name="Hedman E."/>
            <person name="Kallberg Y."/>
        </authorList>
    </citation>
    <scope>NUCLEOTIDE SEQUENCE [LARGE SCALE GENOMIC DNA]</scope>
</reference>
<organism evidence="2 3">
    <name type="scientific">Larinioides sclopetarius</name>
    <dbReference type="NCBI Taxonomy" id="280406"/>
    <lineage>
        <taxon>Eukaryota</taxon>
        <taxon>Metazoa</taxon>
        <taxon>Ecdysozoa</taxon>
        <taxon>Arthropoda</taxon>
        <taxon>Chelicerata</taxon>
        <taxon>Arachnida</taxon>
        <taxon>Araneae</taxon>
        <taxon>Araneomorphae</taxon>
        <taxon>Entelegynae</taxon>
        <taxon>Araneoidea</taxon>
        <taxon>Araneidae</taxon>
        <taxon>Larinioides</taxon>
    </lineage>
</organism>
<dbReference type="EMBL" id="CAXIEN010000351">
    <property type="protein sequence ID" value="CAL1294674.1"/>
    <property type="molecule type" value="Genomic_DNA"/>
</dbReference>
<comment type="caution">
    <text evidence="2">The sequence shown here is derived from an EMBL/GenBank/DDBJ whole genome shotgun (WGS) entry which is preliminary data.</text>
</comment>
<dbReference type="Proteomes" id="UP001497382">
    <property type="component" value="Unassembled WGS sequence"/>
</dbReference>
<name>A0AAV2BGA3_9ARAC</name>
<evidence type="ECO:0000313" key="3">
    <source>
        <dbReference type="Proteomes" id="UP001497382"/>
    </source>
</evidence>
<gene>
    <name evidence="2" type="ORF">LARSCL_LOCUS18861</name>
</gene>
<keyword evidence="3" id="KW-1185">Reference proteome</keyword>
<proteinExistence type="predicted"/>
<sequence>MADDDWGLCLDLQEKNLAALNNLKIDGEAPIPAPPVPASEYSSQRGQDEDDDEPEPNPAYISLMQKLVRTHLVETTADLEIQKRDPNLQFIP</sequence>